<evidence type="ECO:0000313" key="3">
    <source>
        <dbReference type="Proteomes" id="UP000314294"/>
    </source>
</evidence>
<accession>A0A4Z2G553</accession>
<feature type="compositionally biased region" description="Basic residues" evidence="1">
    <location>
        <begin position="197"/>
        <end position="207"/>
    </location>
</feature>
<feature type="compositionally biased region" description="Low complexity" evidence="1">
    <location>
        <begin position="183"/>
        <end position="194"/>
    </location>
</feature>
<organism evidence="2 3">
    <name type="scientific">Liparis tanakae</name>
    <name type="common">Tanaka's snailfish</name>
    <dbReference type="NCBI Taxonomy" id="230148"/>
    <lineage>
        <taxon>Eukaryota</taxon>
        <taxon>Metazoa</taxon>
        <taxon>Chordata</taxon>
        <taxon>Craniata</taxon>
        <taxon>Vertebrata</taxon>
        <taxon>Euteleostomi</taxon>
        <taxon>Actinopterygii</taxon>
        <taxon>Neopterygii</taxon>
        <taxon>Teleostei</taxon>
        <taxon>Neoteleostei</taxon>
        <taxon>Acanthomorphata</taxon>
        <taxon>Eupercaria</taxon>
        <taxon>Perciformes</taxon>
        <taxon>Cottioidei</taxon>
        <taxon>Cottales</taxon>
        <taxon>Liparidae</taxon>
        <taxon>Liparis</taxon>
    </lineage>
</organism>
<dbReference type="AlphaFoldDB" id="A0A4Z2G553"/>
<comment type="caution">
    <text evidence="2">The sequence shown here is derived from an EMBL/GenBank/DDBJ whole genome shotgun (WGS) entry which is preliminary data.</text>
</comment>
<dbReference type="EMBL" id="SRLO01000704">
    <property type="protein sequence ID" value="TNN48260.1"/>
    <property type="molecule type" value="Genomic_DNA"/>
</dbReference>
<dbReference type="Proteomes" id="UP000314294">
    <property type="component" value="Unassembled WGS sequence"/>
</dbReference>
<keyword evidence="3" id="KW-1185">Reference proteome</keyword>
<feature type="compositionally biased region" description="Basic and acidic residues" evidence="1">
    <location>
        <begin position="71"/>
        <end position="106"/>
    </location>
</feature>
<feature type="compositionally biased region" description="Low complexity" evidence="1">
    <location>
        <begin position="110"/>
        <end position="134"/>
    </location>
</feature>
<evidence type="ECO:0000313" key="2">
    <source>
        <dbReference type="EMBL" id="TNN48260.1"/>
    </source>
</evidence>
<reference evidence="2 3" key="1">
    <citation type="submission" date="2019-03" db="EMBL/GenBank/DDBJ databases">
        <title>First draft genome of Liparis tanakae, snailfish: a comprehensive survey of snailfish specific genes.</title>
        <authorList>
            <person name="Kim W."/>
            <person name="Song I."/>
            <person name="Jeong J.-H."/>
            <person name="Kim D."/>
            <person name="Kim S."/>
            <person name="Ryu S."/>
            <person name="Song J.Y."/>
            <person name="Lee S.K."/>
        </authorList>
    </citation>
    <scope>NUCLEOTIDE SEQUENCE [LARGE SCALE GENOMIC DNA]</scope>
    <source>
        <tissue evidence="2">Muscle</tissue>
    </source>
</reference>
<proteinExistence type="predicted"/>
<evidence type="ECO:0000256" key="1">
    <source>
        <dbReference type="SAM" id="MobiDB-lite"/>
    </source>
</evidence>
<protein>
    <submittedName>
        <fullName evidence="2">Uncharacterized protein</fullName>
    </submittedName>
</protein>
<name>A0A4Z2G553_9TELE</name>
<gene>
    <name evidence="2" type="ORF">EYF80_041530</name>
</gene>
<feature type="compositionally biased region" description="Low complexity" evidence="1">
    <location>
        <begin position="145"/>
        <end position="165"/>
    </location>
</feature>
<feature type="region of interest" description="Disordered" evidence="1">
    <location>
        <begin position="70"/>
        <end position="214"/>
    </location>
</feature>
<sequence length="295" mass="32219">MMICRYGSHSWAAEHRRTAFSWTRVTVTVSSGSARAAAKRPAVENHHSVFCFRPTGSFVTVMLYKCTQRARGHEHPDAQQRQQRERSARRPEERESHVLFLERARVESISTSSSSSSSSSATRGAPRSGSRSRPLPGATPLAPGSALFRRGSSARSRSVSRCASRTDSALASRRGQQRRRGRPLSVSLLMPPSSCIRPRKSRGKRYRGTPPKASGMSLLWQRPWKYTRATPAPSRQASAAANTAAVTVEDSLWTSRSSLSSFPLRGLPPFDLDSSPASTPFASSALVALSSRHAA</sequence>